<gene>
    <name evidence="1" type="ORF">AsAng_0024150</name>
</gene>
<proteinExistence type="predicted"/>
<reference evidence="1" key="1">
    <citation type="submission" date="2022-09" db="EMBL/GenBank/DDBJ databases">
        <title>Aureispira anguillicida sp. nov., isolated from Leptocephalus of Japanese eel Anguilla japonica.</title>
        <authorList>
            <person name="Yuasa K."/>
            <person name="Mekata T."/>
            <person name="Ikunari K."/>
        </authorList>
    </citation>
    <scope>NUCLEOTIDE SEQUENCE</scope>
    <source>
        <strain evidence="1">EL160426</strain>
    </source>
</reference>
<dbReference type="SUPFAM" id="SSF47240">
    <property type="entry name" value="Ferritin-like"/>
    <property type="match status" value="1"/>
</dbReference>
<dbReference type="AlphaFoldDB" id="A0A915YEU8"/>
<dbReference type="RefSeq" id="WP_264792850.1">
    <property type="nucleotide sequence ID" value="NZ_AP026867.1"/>
</dbReference>
<keyword evidence="2" id="KW-1185">Reference proteome</keyword>
<dbReference type="PANTHER" id="PTHR30458">
    <property type="entry name" value="PHENYLACETIC ACID DEGRADATION PROTEIN PAA"/>
    <property type="match status" value="1"/>
</dbReference>
<dbReference type="GO" id="GO:0010124">
    <property type="term" value="P:phenylacetate catabolic process"/>
    <property type="evidence" value="ECO:0007669"/>
    <property type="project" value="InterPro"/>
</dbReference>
<dbReference type="EMBL" id="AP026867">
    <property type="protein sequence ID" value="BDS11701.1"/>
    <property type="molecule type" value="Genomic_DNA"/>
</dbReference>
<dbReference type="FunFam" id="1.20.1260.10:FF:000012">
    <property type="entry name" value="1,2-phenylacetyl-CoA epoxidase, subunit C"/>
    <property type="match status" value="1"/>
</dbReference>
<evidence type="ECO:0000313" key="1">
    <source>
        <dbReference type="EMBL" id="BDS11701.1"/>
    </source>
</evidence>
<dbReference type="InterPro" id="IPR052703">
    <property type="entry name" value="Aromatic_CoA_ox/epox"/>
</dbReference>
<dbReference type="PIRSF" id="PIRSF037834">
    <property type="entry name" value="PA_CoA_Oase3"/>
    <property type="match status" value="1"/>
</dbReference>
<accession>A0A915YEU8</accession>
<evidence type="ECO:0000313" key="2">
    <source>
        <dbReference type="Proteomes" id="UP001060919"/>
    </source>
</evidence>
<sequence length="252" mass="28746">MENNKALFEYILRIADNALILGHRVSEWCGHGPSLETDIGLTNIALDLVGHARVLLQYAAKVEGKGRTDDALAFTRDTREFKNVLLVEQANGNFADTMARQFLFDTFNYHFFAALCDSKDEELVAIAKKSLKELTYHYRYSAEWVIRLGDGTEESHEKMQTALNEAWDYVGELFAMDEIDQQMIQLGIGVDLNAVKELWNERVDAILTEATLAKPEDGWMQKGGKQGKHSEQMGFILTEMQWMQRAYPGLEW</sequence>
<dbReference type="KEGG" id="aup:AsAng_0024150"/>
<dbReference type="Pfam" id="PF05138">
    <property type="entry name" value="PaaA_PaaC"/>
    <property type="match status" value="1"/>
</dbReference>
<organism evidence="1 2">
    <name type="scientific">Aureispira anguillae</name>
    <dbReference type="NCBI Taxonomy" id="2864201"/>
    <lineage>
        <taxon>Bacteria</taxon>
        <taxon>Pseudomonadati</taxon>
        <taxon>Bacteroidota</taxon>
        <taxon>Saprospiria</taxon>
        <taxon>Saprospirales</taxon>
        <taxon>Saprospiraceae</taxon>
        <taxon>Aureispira</taxon>
    </lineage>
</organism>
<dbReference type="Proteomes" id="UP001060919">
    <property type="component" value="Chromosome"/>
</dbReference>
<dbReference type="PANTHER" id="PTHR30458:SF0">
    <property type="entry name" value="1,2-PHENYLACETYL-COA EPOXIDASE, SUBUNIT C"/>
    <property type="match status" value="1"/>
</dbReference>
<dbReference type="InterPro" id="IPR007814">
    <property type="entry name" value="PaaA_PaaC"/>
</dbReference>
<dbReference type="NCBIfam" id="TIGR02158">
    <property type="entry name" value="PA_CoA_Oxy3"/>
    <property type="match status" value="1"/>
</dbReference>
<dbReference type="Gene3D" id="1.20.1260.10">
    <property type="match status" value="1"/>
</dbReference>
<dbReference type="GO" id="GO:0005829">
    <property type="term" value="C:cytosol"/>
    <property type="evidence" value="ECO:0007669"/>
    <property type="project" value="TreeGrafter"/>
</dbReference>
<name>A0A915YEU8_9BACT</name>
<protein>
    <submittedName>
        <fullName evidence="1">Phenylacetate-CoA oxygenase subunit PaaC</fullName>
    </submittedName>
</protein>
<dbReference type="InterPro" id="IPR012347">
    <property type="entry name" value="Ferritin-like"/>
</dbReference>
<dbReference type="InterPro" id="IPR009078">
    <property type="entry name" value="Ferritin-like_SF"/>
</dbReference>
<dbReference type="InterPro" id="IPR011882">
    <property type="entry name" value="PaaC"/>
</dbReference>